<evidence type="ECO:0000256" key="1">
    <source>
        <dbReference type="ARBA" id="ARBA00022658"/>
    </source>
</evidence>
<dbReference type="GO" id="GO:0005737">
    <property type="term" value="C:cytoplasm"/>
    <property type="evidence" value="ECO:0007669"/>
    <property type="project" value="TreeGrafter"/>
</dbReference>
<dbReference type="Gene3D" id="2.30.29.30">
    <property type="entry name" value="Pleckstrin-homology domain (PH domain)/Phosphotyrosine-binding domain (PTB)"/>
    <property type="match status" value="1"/>
</dbReference>
<dbReference type="Pfam" id="PF22697">
    <property type="entry name" value="SOS1_NGEF_PH"/>
    <property type="match status" value="1"/>
</dbReference>
<dbReference type="Pfam" id="PF00621">
    <property type="entry name" value="RhoGEF"/>
    <property type="match status" value="1"/>
</dbReference>
<dbReference type="Pfam" id="PF23289">
    <property type="entry name" value="Spectrin_5"/>
    <property type="match status" value="1"/>
</dbReference>
<feature type="region of interest" description="Disordered" evidence="3">
    <location>
        <begin position="995"/>
        <end position="1104"/>
    </location>
</feature>
<dbReference type="InterPro" id="IPR056466">
    <property type="entry name" value="Spectrin_DBS"/>
</dbReference>
<reference evidence="6" key="1">
    <citation type="submission" date="2024-02" db="UniProtKB">
        <authorList>
            <consortium name="WormBaseParasite"/>
        </authorList>
    </citation>
    <scope>IDENTIFICATION</scope>
</reference>
<feature type="compositionally biased region" description="Basic and acidic residues" evidence="3">
    <location>
        <begin position="1093"/>
        <end position="1104"/>
    </location>
</feature>
<dbReference type="SUPFAM" id="SSF48065">
    <property type="entry name" value="DBL homology domain (DH-domain)"/>
    <property type="match status" value="1"/>
</dbReference>
<dbReference type="InterPro" id="IPR001251">
    <property type="entry name" value="CRAL-TRIO_dom"/>
</dbReference>
<dbReference type="SMART" id="SM00516">
    <property type="entry name" value="SEC14"/>
    <property type="match status" value="1"/>
</dbReference>
<dbReference type="InterPro" id="IPR001849">
    <property type="entry name" value="PH_domain"/>
</dbReference>
<dbReference type="GO" id="GO:0005085">
    <property type="term" value="F:guanyl-nucleotide exchange factor activity"/>
    <property type="evidence" value="ECO:0007669"/>
    <property type="project" value="UniProtKB-KW"/>
</dbReference>
<protein>
    <submittedName>
        <fullName evidence="6">DH domain-containing protein</fullName>
    </submittedName>
</protein>
<dbReference type="InterPro" id="IPR051336">
    <property type="entry name" value="RhoGEF_Guanine_NuclExch_SF"/>
</dbReference>
<evidence type="ECO:0000259" key="4">
    <source>
        <dbReference type="PROSITE" id="PS50010"/>
    </source>
</evidence>
<keyword evidence="5" id="KW-1185">Reference proteome</keyword>
<comment type="similarity">
    <text evidence="2">Belongs to the MCF2 family.</text>
</comment>
<dbReference type="CDD" id="cd00160">
    <property type="entry name" value="RhoGEF"/>
    <property type="match status" value="1"/>
</dbReference>
<dbReference type="InterPro" id="IPR035899">
    <property type="entry name" value="DBL_dom_sf"/>
</dbReference>
<dbReference type="SMART" id="SM00325">
    <property type="entry name" value="RhoGEF"/>
    <property type="match status" value="1"/>
</dbReference>
<keyword evidence="1" id="KW-0344">Guanine-nucleotide releasing factor</keyword>
<name>A0AAF3ENZ7_9BILA</name>
<evidence type="ECO:0000313" key="5">
    <source>
        <dbReference type="Proteomes" id="UP000887575"/>
    </source>
</evidence>
<dbReference type="PROSITE" id="PS00741">
    <property type="entry name" value="DH_1"/>
    <property type="match status" value="1"/>
</dbReference>
<dbReference type="SUPFAM" id="SSF50729">
    <property type="entry name" value="PH domain-like"/>
    <property type="match status" value="1"/>
</dbReference>
<organism evidence="5 6">
    <name type="scientific">Mesorhabditis belari</name>
    <dbReference type="NCBI Taxonomy" id="2138241"/>
    <lineage>
        <taxon>Eukaryota</taxon>
        <taxon>Metazoa</taxon>
        <taxon>Ecdysozoa</taxon>
        <taxon>Nematoda</taxon>
        <taxon>Chromadorea</taxon>
        <taxon>Rhabditida</taxon>
        <taxon>Rhabditina</taxon>
        <taxon>Rhabditomorpha</taxon>
        <taxon>Rhabditoidea</taxon>
        <taxon>Rhabditidae</taxon>
        <taxon>Mesorhabditinae</taxon>
        <taxon>Mesorhabditis</taxon>
    </lineage>
</organism>
<feature type="domain" description="DH" evidence="4">
    <location>
        <begin position="686"/>
        <end position="866"/>
    </location>
</feature>
<dbReference type="PROSITE" id="PS50010">
    <property type="entry name" value="DH_2"/>
    <property type="match status" value="1"/>
</dbReference>
<accession>A0AAF3ENZ7</accession>
<dbReference type="Gene3D" id="1.20.900.10">
    <property type="entry name" value="Dbl homology (DH) domain"/>
    <property type="match status" value="1"/>
</dbReference>
<dbReference type="PANTHER" id="PTHR22826:SF211">
    <property type="entry name" value="LD43457P"/>
    <property type="match status" value="1"/>
</dbReference>
<evidence type="ECO:0000256" key="3">
    <source>
        <dbReference type="SAM" id="MobiDB-lite"/>
    </source>
</evidence>
<dbReference type="InterPro" id="IPR055251">
    <property type="entry name" value="SOS1_NGEF_PH"/>
</dbReference>
<dbReference type="InterPro" id="IPR011993">
    <property type="entry name" value="PH-like_dom_sf"/>
</dbReference>
<dbReference type="SUPFAM" id="SSF46966">
    <property type="entry name" value="Spectrin repeat"/>
    <property type="match status" value="2"/>
</dbReference>
<dbReference type="Pfam" id="PF13716">
    <property type="entry name" value="CRAL_TRIO_2"/>
    <property type="match status" value="1"/>
</dbReference>
<dbReference type="CDD" id="cd00170">
    <property type="entry name" value="SEC14"/>
    <property type="match status" value="1"/>
</dbReference>
<dbReference type="GO" id="GO:0035556">
    <property type="term" value="P:intracellular signal transduction"/>
    <property type="evidence" value="ECO:0007669"/>
    <property type="project" value="InterPro"/>
</dbReference>
<dbReference type="SMART" id="SM00233">
    <property type="entry name" value="PH"/>
    <property type="match status" value="1"/>
</dbReference>
<proteinExistence type="inferred from homology"/>
<dbReference type="AlphaFoldDB" id="A0AAF3ENZ7"/>
<feature type="compositionally biased region" description="Low complexity" evidence="3">
    <location>
        <begin position="1013"/>
        <end position="1028"/>
    </location>
</feature>
<sequence length="1104" mass="124463">MDTPRSLSLREKTQPVNSCYGSLIASTSTGIQRSSNDIPPEDEEFVQAPAFFYDMDFDLRALKASLKSASLLADSGYRSTVVTSSTGTSVINDPSSQPPPRFGTGWMVAEALSDDGDTDSADDSWDGQMNVGTHRVKIKDMSDILASRYAFISGARSNEGLTVVTFPDSRTNLILDDYQLLITYLIQVPSLEESHSGFILIVDRRNDKWSSVRSVLLQIAAYFPGSIRVAFVLKPEGVLQRALEVGYRTIAEQCRFKVILCESSLELRRYLRPEQLSMDVGGLIKYNHLEWVQHRMDIERMKSSAAVIAQSLSDFGRTLRETELPNDAETTARILDAQTAERDAIKEDFRISVRKGLSLLRSVRQLDKKPRADQLSPTRLHNVTAIERMLVQLEETERSFDAFWERHERRLMHCLQLRQFEDAFRKLQAAFARHMMYLEEHREVGDGPERAEILAKQHDEYSLTAQDDVTIARSLRQTGEDLVASHDAEGAGSLLPKCEELERMAEALTSALERRRAVLELSKRMHSQISQANAWCKKGVEVLSTVPFEVTPSSVSNHIDRMDALLQEASTLQLDSLSQSPTMNKLILLTTTETSTLLAQVAERIDDIRRMSVARRDALLKVREKESPSRPIQIVSPEKSKKQFPAEKKEIEVVRGDLSCCRETPTQFVHPSAISHQPQSPRSISREMHVIAELLNTERSYVGELESIVEHYVDPFSATEHQTQIAPPIRGRPDLVFGNLKDLLLFHSSFLINLQEAENSPSAICRCFLQNQSKFLNLYIPYCQNKSPSEAIRKEFADSTSFFTECQRRAGHPLPLGAYLLKPVQRITKYQLLLKELERNSRAEVRSEVEAAVCCMLELLNRINSAIQQLHIIGFAGDLRLMGPLRLQTECDVFAFNRKKGRRTTRAQRRHLFLFDGGLVLCKKRNPLNSSEPEYYEYKNSISTSCLNYCDQSKSGSSRFEVWDETKNDGWAVETLDTNSRSRWVDCLNGLTVSREDQGSQKTKGEEGGRPRSWTSTLSTDSVTSTRSPSEHSNESMDSNGNGSQSQTVQCLLDSPTGNSQDLLIEEAPPLPDSQPPRSTTFHSTSSFVPNIEESHSPEENVNC</sequence>
<dbReference type="WBParaSite" id="MBELARI_LOCUS15641">
    <property type="protein sequence ID" value="MBELARI_LOCUS15641"/>
    <property type="gene ID" value="MBELARI_LOCUS15641"/>
</dbReference>
<dbReference type="InterPro" id="IPR001331">
    <property type="entry name" value="GDS_CDC24_CS"/>
</dbReference>
<dbReference type="Proteomes" id="UP000887575">
    <property type="component" value="Unassembled WGS sequence"/>
</dbReference>
<feature type="compositionally biased region" description="Polar residues" evidence="3">
    <location>
        <begin position="1076"/>
        <end position="1089"/>
    </location>
</feature>
<feature type="compositionally biased region" description="Polar residues" evidence="3">
    <location>
        <begin position="1036"/>
        <end position="1062"/>
    </location>
</feature>
<dbReference type="Gene3D" id="1.20.58.60">
    <property type="match status" value="1"/>
</dbReference>
<dbReference type="InterPro" id="IPR000219">
    <property type="entry name" value="DH_dom"/>
</dbReference>
<feature type="compositionally biased region" description="Basic and acidic residues" evidence="3">
    <location>
        <begin position="995"/>
        <end position="1010"/>
    </location>
</feature>
<evidence type="ECO:0000313" key="6">
    <source>
        <dbReference type="WBParaSite" id="MBELARI_LOCUS15641"/>
    </source>
</evidence>
<evidence type="ECO:0000256" key="2">
    <source>
        <dbReference type="ARBA" id="ARBA00049987"/>
    </source>
</evidence>
<dbReference type="PANTHER" id="PTHR22826">
    <property type="entry name" value="RHO GUANINE EXCHANGE FACTOR-RELATED"/>
    <property type="match status" value="1"/>
</dbReference>